<dbReference type="PROSITE" id="PS51194">
    <property type="entry name" value="HELICASE_CTER"/>
    <property type="match status" value="1"/>
</dbReference>
<keyword evidence="8" id="KW-0508">mRNA splicing</keyword>
<dbReference type="SMART" id="SM00490">
    <property type="entry name" value="HELICc"/>
    <property type="match status" value="1"/>
</dbReference>
<dbReference type="InterPro" id="IPR001650">
    <property type="entry name" value="Helicase_C-like"/>
</dbReference>
<keyword evidence="3" id="KW-0507">mRNA processing</keyword>
<evidence type="ECO:0000256" key="2">
    <source>
        <dbReference type="ARBA" id="ARBA00012552"/>
    </source>
</evidence>
<dbReference type="GO" id="GO:0006397">
    <property type="term" value="P:mRNA processing"/>
    <property type="evidence" value="ECO:0007669"/>
    <property type="project" value="UniProtKB-KW"/>
</dbReference>
<feature type="modified residue" description="Phosphohistidine" evidence="10">
    <location>
        <position position="1670"/>
    </location>
</feature>
<evidence type="ECO:0000256" key="4">
    <source>
        <dbReference type="ARBA" id="ARBA00022741"/>
    </source>
</evidence>
<feature type="compositionally biased region" description="Pro residues" evidence="12">
    <location>
        <begin position="1568"/>
        <end position="1581"/>
    </location>
</feature>
<proteinExistence type="inferred from homology"/>
<accession>A0A0C9Y5J8</accession>
<name>A0A0C9Y5J8_9AGAR</name>
<dbReference type="GO" id="GO:0016787">
    <property type="term" value="F:hydrolase activity"/>
    <property type="evidence" value="ECO:0007669"/>
    <property type="project" value="UniProtKB-KW"/>
</dbReference>
<evidence type="ECO:0000256" key="9">
    <source>
        <dbReference type="ARBA" id="ARBA00047984"/>
    </source>
</evidence>
<evidence type="ECO:0000256" key="10">
    <source>
        <dbReference type="PROSITE-ProRule" id="PRU00110"/>
    </source>
</evidence>
<keyword evidence="5" id="KW-0378">Hydrolase</keyword>
<evidence type="ECO:0000259" key="14">
    <source>
        <dbReference type="PROSITE" id="PS51194"/>
    </source>
</evidence>
<evidence type="ECO:0000256" key="1">
    <source>
        <dbReference type="ARBA" id="ARBA00008383"/>
    </source>
</evidence>
<evidence type="ECO:0000256" key="7">
    <source>
        <dbReference type="ARBA" id="ARBA00022840"/>
    </source>
</evidence>
<feature type="compositionally biased region" description="Pro residues" evidence="12">
    <location>
        <begin position="1542"/>
        <end position="1556"/>
    </location>
</feature>
<keyword evidence="11" id="KW-0175">Coiled coil</keyword>
<feature type="domain" description="Helicase C-terminal" evidence="14">
    <location>
        <begin position="560"/>
        <end position="733"/>
    </location>
</feature>
<feature type="region of interest" description="Disordered" evidence="12">
    <location>
        <begin position="67"/>
        <end position="237"/>
    </location>
</feature>
<dbReference type="SMART" id="SM00487">
    <property type="entry name" value="DEXDc"/>
    <property type="match status" value="1"/>
</dbReference>
<dbReference type="GO" id="GO:0071013">
    <property type="term" value="C:catalytic step 2 spliceosome"/>
    <property type="evidence" value="ECO:0007669"/>
    <property type="project" value="TreeGrafter"/>
</dbReference>
<feature type="domain" description="HPt" evidence="13">
    <location>
        <begin position="1631"/>
        <end position="1736"/>
    </location>
</feature>
<feature type="compositionally biased region" description="Basic and acidic residues" evidence="12">
    <location>
        <begin position="147"/>
        <end position="164"/>
    </location>
</feature>
<dbReference type="Pfam" id="PF01627">
    <property type="entry name" value="Hpt"/>
    <property type="match status" value="1"/>
</dbReference>
<keyword evidence="6" id="KW-0347">Helicase</keyword>
<dbReference type="InterPro" id="IPR023606">
    <property type="entry name" value="CoA-Trfase_III_dom_1_sf"/>
</dbReference>
<dbReference type="InterPro" id="IPR014001">
    <property type="entry name" value="Helicase_ATP-bd"/>
</dbReference>
<dbReference type="Gene3D" id="1.20.120.160">
    <property type="entry name" value="HPT domain"/>
    <property type="match status" value="1"/>
</dbReference>
<evidence type="ECO:0000256" key="5">
    <source>
        <dbReference type="ARBA" id="ARBA00022801"/>
    </source>
</evidence>
<dbReference type="EMBL" id="KN838581">
    <property type="protein sequence ID" value="KIK03328.1"/>
    <property type="molecule type" value="Genomic_DNA"/>
</dbReference>
<dbReference type="Pfam" id="PF02515">
    <property type="entry name" value="CoA_transf_3"/>
    <property type="match status" value="1"/>
</dbReference>
<feature type="compositionally biased region" description="Basic and acidic residues" evidence="12">
    <location>
        <begin position="113"/>
        <end position="140"/>
    </location>
</feature>
<evidence type="ECO:0000313" key="16">
    <source>
        <dbReference type="Proteomes" id="UP000054477"/>
    </source>
</evidence>
<dbReference type="HOGENOM" id="CLU_239474_0_0_1"/>
<feature type="region of interest" description="Disordered" evidence="12">
    <location>
        <begin position="1523"/>
        <end position="1589"/>
    </location>
</feature>
<evidence type="ECO:0000256" key="12">
    <source>
        <dbReference type="SAM" id="MobiDB-lite"/>
    </source>
</evidence>
<dbReference type="PANTHER" id="PTHR18934">
    <property type="entry name" value="ATP-DEPENDENT RNA HELICASE"/>
    <property type="match status" value="1"/>
</dbReference>
<dbReference type="InterPro" id="IPR003673">
    <property type="entry name" value="CoA-Trfase_fam_III"/>
</dbReference>
<feature type="compositionally biased region" description="Basic and acidic residues" evidence="12">
    <location>
        <begin position="222"/>
        <end position="233"/>
    </location>
</feature>
<reference evidence="16" key="2">
    <citation type="submission" date="2015-01" db="EMBL/GenBank/DDBJ databases">
        <title>Evolutionary Origins and Diversification of the Mycorrhizal Mutualists.</title>
        <authorList>
            <consortium name="DOE Joint Genome Institute"/>
            <consortium name="Mycorrhizal Genomics Consortium"/>
            <person name="Kohler A."/>
            <person name="Kuo A."/>
            <person name="Nagy L.G."/>
            <person name="Floudas D."/>
            <person name="Copeland A."/>
            <person name="Barry K.W."/>
            <person name="Cichocki N."/>
            <person name="Veneault-Fourrey C."/>
            <person name="LaButti K."/>
            <person name="Lindquist E.A."/>
            <person name="Lipzen A."/>
            <person name="Lundell T."/>
            <person name="Morin E."/>
            <person name="Murat C."/>
            <person name="Riley R."/>
            <person name="Ohm R."/>
            <person name="Sun H."/>
            <person name="Tunlid A."/>
            <person name="Henrissat B."/>
            <person name="Grigoriev I.V."/>
            <person name="Hibbett D.S."/>
            <person name="Martin F."/>
        </authorList>
    </citation>
    <scope>NUCLEOTIDE SEQUENCE [LARGE SCALE GENOMIC DNA]</scope>
    <source>
        <strain evidence="16">LaAM-08-1</strain>
    </source>
</reference>
<feature type="coiled-coil region" evidence="11">
    <location>
        <begin position="275"/>
        <end position="302"/>
    </location>
</feature>
<dbReference type="CDD" id="cd00088">
    <property type="entry name" value="HPT"/>
    <property type="match status" value="1"/>
</dbReference>
<dbReference type="InterPro" id="IPR048333">
    <property type="entry name" value="HA2_WH"/>
</dbReference>
<sequence>MSSALDRYVSDNTLRFFDLADRSMIDFVVASASSSKTPDALFATLNAAGLPDTPDAHEFINEVFRRAPRKHKHKHSAADSARKQAEKDSKALRSQKFGFLPEDDENQDVAPFPKEKRREEKGKEKRDKHIRKRDYDGKEWESDEEEQSRKRWKGEEGNTEQRDDMDIEFPEDEDSRKERERLEDLKDRDAFAERVKGRDRERTKKIVEDRSSKNAGAAAEAAQRRQLADDSEARGVALPSLRLHSRQEYLTKREIQQIELLRKEIADDEALFSGMKISKRERKELERKKELLKLVEERLKINDKYEGYQLPEDYLTEQGKIDKKKKENALYKRYEEAKPKDDQFVTDIDQWEAAQTQHSTFKTGALDKKEVHDDYEYVFDESQTIQFVMESSLPGVGMTAAEKLLQSQIDAAEKRAKTIEETRKSLPIYAYKEQLIEAVKEHQVLIVVAETGSGKTTQLPQYLHEAGFTAGGLKVGCTQPRRVAAMSVAARVAEEMGTKDIARFRPELRLLISSATMDAEKFSEYFDGAPTFYVPGRQFPVDIHYTPQPEANYLHAAITTVFQIHTTQGKGDILVFLTGQEEIEACHENLQETSRALGNKIKELIICPIYANLPSDMQAKIFEPTPEGARKVVLATNIAETSITIDGVVFVIDPGFVKQNSYNPRTGMSSLIVVPCSRASANQRAGRAGRVGPGKAFRLYTKWAFGNELEANTVPEIQRTNLGMVVLLLKSLGINDLIGFEFLDPPPGETLMRALELLYALGALNDRGELTKLGRRMAEFPVDPMLSKAIISSEKYSCTDEVLTIISMLSESGSLFYRPKDKKMHADQARQNFVKAGGDHFTLLNVWEQWAETNYSQQFCYEQFLQFKSLSRARDIRDQLAGLCERVEVVVRSNPNSNDITAVQKALTAGYFYNTAQLQKSGDSYRTLKTNHTVYIHPSSGLFQHQPPVKTVLYYELVMTTKSYMRQVMEIKPAWLLEVAPHYFKPADLEQLATGDKKMPKAIGASSDVTSVQNKDVDAFTIMFNAPLVDPESCNRPNIIQLQTMHSCRSSTDSTKSQLSMVKYGHFSLKFVGLRASAVVFFRKLEVTVEPPESFGTHIKGIPPPLKGVKILDLTRVLAGPTATMLLADLGADVIKVEEVIRGDDTRSWHPPFAPTIPAAPSAASHQPPESAYFLAVNRNKRSMTVNFKTPEGLAIVHKLVERADILVENFVSGKLASMGLGWEDCKRINERLIYASITGYGQTGPYRDAAGYDVIIEGEAGLMHITGEPDRPPCKVGVAATDIATGLYAHGAIMAGLISRQQTGKGVWIDCNLFETQIAGLANIASNYLIAGQEASRHGTAHPSIVPYQVFPCKDGFLMIGAGNNKQFRTLAEKVLGNPELATDPKFSTNDARVQNRTELVQIITGVLMQQDRDHWLERFRGLGVPFGPINNIKQTFEHPQAIARQVTVEVDHPRSGKIKLVSPPVAYNGQKMPVRLPPPWLSEHTTESDVTSVTKKPILIISWSDQTNRLRILTSRSLSMSAKPLLHHSPPTSRPTQKPISPPPTPSNSPPKPNSLPMSAKLPPSDTNPPASPTRPTIPPSDALRNSAKEARRKLHCLFPPLTLSAQKDDTPIDMETFKQILELDEDGNDDFSRGMAWAYFSQAEETFERLDDALQAKDLPRLSSLGHFLKGSSAALGVSKVQDSCEKIQNYGQLRDEDTGKDLSKEDALGKIERLLGQVKKEYSASEKWLKKWYDDHPDENPDET</sequence>
<dbReference type="STRING" id="1095629.A0A0C9Y5J8"/>
<dbReference type="InterPro" id="IPR007502">
    <property type="entry name" value="Helicase-assoc_dom"/>
</dbReference>
<dbReference type="InterPro" id="IPR008207">
    <property type="entry name" value="Sig_transdc_His_kin_Hpt_dom"/>
</dbReference>
<dbReference type="SMART" id="SM00847">
    <property type="entry name" value="HA2"/>
    <property type="match status" value="1"/>
</dbReference>
<dbReference type="InterPro" id="IPR027417">
    <property type="entry name" value="P-loop_NTPase"/>
</dbReference>
<dbReference type="GO" id="GO:0000160">
    <property type="term" value="P:phosphorelay signal transduction system"/>
    <property type="evidence" value="ECO:0007669"/>
    <property type="project" value="InterPro"/>
</dbReference>
<dbReference type="PROSITE" id="PS50894">
    <property type="entry name" value="HPT"/>
    <property type="match status" value="1"/>
</dbReference>
<dbReference type="Pfam" id="PF07717">
    <property type="entry name" value="OB_NTP_bind"/>
    <property type="match status" value="1"/>
</dbReference>
<dbReference type="Proteomes" id="UP000054477">
    <property type="component" value="Unassembled WGS sequence"/>
</dbReference>
<dbReference type="InterPro" id="IPR044855">
    <property type="entry name" value="CoA-Trfase_III_dom3_sf"/>
</dbReference>
<dbReference type="SUPFAM" id="SSF47226">
    <property type="entry name" value="Histidine-containing phosphotransfer domain, HPT domain"/>
    <property type="match status" value="1"/>
</dbReference>
<dbReference type="SUPFAM" id="SSF52540">
    <property type="entry name" value="P-loop containing nucleoside triphosphate hydrolases"/>
    <property type="match status" value="1"/>
</dbReference>
<comment type="similarity">
    <text evidence="1">Belongs to the CoA-transferase III family.</text>
</comment>
<reference evidence="15 16" key="1">
    <citation type="submission" date="2014-04" db="EMBL/GenBank/DDBJ databases">
        <authorList>
            <consortium name="DOE Joint Genome Institute"/>
            <person name="Kuo A."/>
            <person name="Kohler A."/>
            <person name="Nagy L.G."/>
            <person name="Floudas D."/>
            <person name="Copeland A."/>
            <person name="Barry K.W."/>
            <person name="Cichocki N."/>
            <person name="Veneault-Fourrey C."/>
            <person name="LaButti K."/>
            <person name="Lindquist E.A."/>
            <person name="Lipzen A."/>
            <person name="Lundell T."/>
            <person name="Morin E."/>
            <person name="Murat C."/>
            <person name="Sun H."/>
            <person name="Tunlid A."/>
            <person name="Henrissat B."/>
            <person name="Grigoriev I.V."/>
            <person name="Hibbett D.S."/>
            <person name="Martin F."/>
            <person name="Nordberg H.P."/>
            <person name="Cantor M.N."/>
            <person name="Hua S.X."/>
        </authorList>
    </citation>
    <scope>NUCLEOTIDE SEQUENCE [LARGE SCALE GENOMIC DNA]</scope>
    <source>
        <strain evidence="15 16">LaAM-08-1</strain>
    </source>
</reference>
<dbReference type="InterPro" id="IPR011709">
    <property type="entry name" value="DEAD-box_helicase_OB_fold"/>
</dbReference>
<evidence type="ECO:0000256" key="8">
    <source>
        <dbReference type="ARBA" id="ARBA00023187"/>
    </source>
</evidence>
<dbReference type="Gene3D" id="3.30.1540.10">
    <property type="entry name" value="formyl-coa transferase, domain 3"/>
    <property type="match status" value="1"/>
</dbReference>
<evidence type="ECO:0000256" key="6">
    <source>
        <dbReference type="ARBA" id="ARBA00022806"/>
    </source>
</evidence>
<dbReference type="FunFam" id="1.20.120.1080:FF:000001">
    <property type="entry name" value="Pre-mRNA-splicing factor ATP-dependent RNA helicase"/>
    <property type="match status" value="1"/>
</dbReference>
<evidence type="ECO:0000259" key="13">
    <source>
        <dbReference type="PROSITE" id="PS50894"/>
    </source>
</evidence>
<dbReference type="InterPro" id="IPR036641">
    <property type="entry name" value="HPT_dom_sf"/>
</dbReference>
<dbReference type="GO" id="GO:0005524">
    <property type="term" value="F:ATP binding"/>
    <property type="evidence" value="ECO:0007669"/>
    <property type="project" value="UniProtKB-KW"/>
</dbReference>
<dbReference type="GO" id="GO:0008380">
    <property type="term" value="P:RNA splicing"/>
    <property type="evidence" value="ECO:0007669"/>
    <property type="project" value="UniProtKB-KW"/>
</dbReference>
<dbReference type="GO" id="GO:0003724">
    <property type="term" value="F:RNA helicase activity"/>
    <property type="evidence" value="ECO:0007669"/>
    <property type="project" value="UniProtKB-EC"/>
</dbReference>
<dbReference type="Pfam" id="PF21010">
    <property type="entry name" value="HA2_C"/>
    <property type="match status" value="1"/>
</dbReference>
<dbReference type="SMART" id="SM00073">
    <property type="entry name" value="HPT"/>
    <property type="match status" value="1"/>
</dbReference>
<dbReference type="CDD" id="cd18791">
    <property type="entry name" value="SF2_C_RHA"/>
    <property type="match status" value="1"/>
</dbReference>
<dbReference type="SUPFAM" id="SSF89796">
    <property type="entry name" value="CoA-transferase family III (CaiB/BaiF)"/>
    <property type="match status" value="1"/>
</dbReference>
<evidence type="ECO:0000256" key="11">
    <source>
        <dbReference type="SAM" id="Coils"/>
    </source>
</evidence>
<keyword evidence="4" id="KW-0547">Nucleotide-binding</keyword>
<dbReference type="Gene3D" id="3.40.50.10540">
    <property type="entry name" value="Crotonobetainyl-coa:carnitine coa-transferase, domain 1"/>
    <property type="match status" value="1"/>
</dbReference>
<dbReference type="Pfam" id="PF04408">
    <property type="entry name" value="WHD_HA2"/>
    <property type="match status" value="1"/>
</dbReference>
<dbReference type="Gene3D" id="3.40.50.300">
    <property type="entry name" value="P-loop containing nucleotide triphosphate hydrolases"/>
    <property type="match status" value="3"/>
</dbReference>
<dbReference type="GO" id="GO:0005684">
    <property type="term" value="C:U2-type spliceosomal complex"/>
    <property type="evidence" value="ECO:0007669"/>
    <property type="project" value="UniProtKB-ARBA"/>
</dbReference>
<gene>
    <name evidence="15" type="ORF">K443DRAFT_121494</name>
</gene>
<protein>
    <recommendedName>
        <fullName evidence="2">RNA helicase</fullName>
        <ecNumber evidence="2">3.6.4.13</ecNumber>
    </recommendedName>
</protein>
<comment type="catalytic activity">
    <reaction evidence="9">
        <text>ATP + H2O = ADP + phosphate + H(+)</text>
        <dbReference type="Rhea" id="RHEA:13065"/>
        <dbReference type="ChEBI" id="CHEBI:15377"/>
        <dbReference type="ChEBI" id="CHEBI:15378"/>
        <dbReference type="ChEBI" id="CHEBI:30616"/>
        <dbReference type="ChEBI" id="CHEBI:43474"/>
        <dbReference type="ChEBI" id="CHEBI:456216"/>
        <dbReference type="EC" id="3.6.4.13"/>
    </reaction>
</comment>
<keyword evidence="16" id="KW-1185">Reference proteome</keyword>
<dbReference type="Pfam" id="PF00271">
    <property type="entry name" value="Helicase_C"/>
    <property type="match status" value="1"/>
</dbReference>
<organism evidence="15 16">
    <name type="scientific">Laccaria amethystina LaAM-08-1</name>
    <dbReference type="NCBI Taxonomy" id="1095629"/>
    <lineage>
        <taxon>Eukaryota</taxon>
        <taxon>Fungi</taxon>
        <taxon>Dikarya</taxon>
        <taxon>Basidiomycota</taxon>
        <taxon>Agaricomycotina</taxon>
        <taxon>Agaricomycetes</taxon>
        <taxon>Agaricomycetidae</taxon>
        <taxon>Agaricales</taxon>
        <taxon>Agaricineae</taxon>
        <taxon>Hydnangiaceae</taxon>
        <taxon>Laccaria</taxon>
    </lineage>
</organism>
<evidence type="ECO:0000313" key="15">
    <source>
        <dbReference type="EMBL" id="KIK03328.1"/>
    </source>
</evidence>
<dbReference type="FunFam" id="3.40.50.300:FF:000007">
    <property type="entry name" value="Pre-mRNA-splicing factor ATP-dependent RNA helicase"/>
    <property type="match status" value="1"/>
</dbReference>
<dbReference type="EC" id="3.6.4.13" evidence="2"/>
<dbReference type="OrthoDB" id="10253254at2759"/>
<feature type="compositionally biased region" description="Basic and acidic residues" evidence="12">
    <location>
        <begin position="174"/>
        <end position="212"/>
    </location>
</feature>
<keyword evidence="10" id="KW-0597">Phosphoprotein</keyword>
<evidence type="ECO:0000256" key="3">
    <source>
        <dbReference type="ARBA" id="ARBA00022664"/>
    </source>
</evidence>
<dbReference type="Gene3D" id="1.20.120.1080">
    <property type="match status" value="1"/>
</dbReference>
<keyword evidence="7" id="KW-0067">ATP-binding</keyword>
<dbReference type="GO" id="GO:0003723">
    <property type="term" value="F:RNA binding"/>
    <property type="evidence" value="ECO:0007669"/>
    <property type="project" value="TreeGrafter"/>
</dbReference>
<feature type="compositionally biased region" description="Basic and acidic residues" evidence="12">
    <location>
        <begin position="76"/>
        <end position="91"/>
    </location>
</feature>
<dbReference type="PANTHER" id="PTHR18934:SF83">
    <property type="entry name" value="PRE-MRNA-SPLICING FACTOR ATP-DEPENDENT RNA HELICASE DHX16"/>
    <property type="match status" value="1"/>
</dbReference>